<evidence type="ECO:0000256" key="15">
    <source>
        <dbReference type="RuleBase" id="RU003357"/>
    </source>
</evidence>
<dbReference type="GO" id="GO:0015891">
    <property type="term" value="P:siderophore transport"/>
    <property type="evidence" value="ECO:0007669"/>
    <property type="project" value="InterPro"/>
</dbReference>
<sequence length="715" mass="78207">MKNYIVSKQHANKKIYLTASAITATILLSTPAILSAETVLDEINVNEKKDNYSESYKVDKSSSSKITQDLIDTPQTIQVITKKVMDEQQATTLQEALRNTPGITLNLGENGNTNAKDNINMRGFDVQGSIFKDGIRDLSNAVKDMYNTEAVEVTKGAVGSDNGRGVSSGYINQVSKTAKNVDEASGTAGYSTAKNARLTADLNKALSETTGLRLNVLKQKGDVAGRDEVEIDRTGIATSVAFGIGTATRTTINYEHTEQDDVPDGGIPTVGLNGGAKKADTSKFYGSSDDFEESKSDTFTIKFEQDISDNTMFTNTARYAKTSQEMLLTSPFNYSTTNSTVDRRMHARWQENEILTNQLNLTTEIQTGILLHKISTGIELTKENQLTKNYVSQAAQVTSLYNPTNISWNDLSFSGQKSDGETTTVGAYLFDSINIGEKFILTGGGRFDRYDTTNDIVSNTLVASTLEDDGHLNSYKAGLIYKPLDNGSVYISRATTQLPPGGANFTLSATTTNANNPDMEPQKSVTDEIGTKWDLLDNRLSITTAIYKTVVENETMTESDGTTSQNGEKEVKGIEFGIVGDITNKWSMSAGFAKMDTEYTNSTSTSEGLSLRFAPEHTATLWTTYKFTPAFNLGAGARYVGSQDVKTSTTSTTPKIDSYVVYDVMASYKYNKNITYQLNVYNLTDEEYVANMNNSGRRYTPGASRSGLFSLNYKF</sequence>
<evidence type="ECO:0000259" key="17">
    <source>
        <dbReference type="Pfam" id="PF07715"/>
    </source>
</evidence>
<comment type="similarity">
    <text evidence="2 14 15">Belongs to the TonB-dependent receptor family.</text>
</comment>
<dbReference type="SUPFAM" id="SSF56935">
    <property type="entry name" value="Porins"/>
    <property type="match status" value="1"/>
</dbReference>
<evidence type="ECO:0000256" key="2">
    <source>
        <dbReference type="ARBA" id="ARBA00009810"/>
    </source>
</evidence>
<keyword evidence="8" id="KW-0408">Iron</keyword>
<dbReference type="EMBL" id="JAIQ01000079">
    <property type="protein sequence ID" value="KLE00904.1"/>
    <property type="molecule type" value="Genomic_DNA"/>
</dbReference>
<dbReference type="PANTHER" id="PTHR32552:SF89">
    <property type="entry name" value="CATECHOLATE SIDEROPHORE RECEPTOR FIU"/>
    <property type="match status" value="1"/>
</dbReference>
<keyword evidence="10 15" id="KW-0798">TonB box</keyword>
<evidence type="ECO:0000256" key="7">
    <source>
        <dbReference type="ARBA" id="ARBA00022729"/>
    </source>
</evidence>
<dbReference type="GO" id="GO:0009279">
    <property type="term" value="C:cell outer membrane"/>
    <property type="evidence" value="ECO:0007669"/>
    <property type="project" value="UniProtKB-SubCell"/>
</dbReference>
<evidence type="ECO:0000256" key="1">
    <source>
        <dbReference type="ARBA" id="ARBA00004571"/>
    </source>
</evidence>
<keyword evidence="4 14" id="KW-1134">Transmembrane beta strand</keyword>
<dbReference type="NCBIfam" id="TIGR01783">
    <property type="entry name" value="TonB-siderophor"/>
    <property type="match status" value="1"/>
</dbReference>
<evidence type="ECO:0000256" key="13">
    <source>
        <dbReference type="ARBA" id="ARBA00023237"/>
    </source>
</evidence>
<dbReference type="Pfam" id="PF07715">
    <property type="entry name" value="Plug"/>
    <property type="match status" value="1"/>
</dbReference>
<keyword evidence="11 14" id="KW-0472">Membrane</keyword>
<evidence type="ECO:0000256" key="5">
    <source>
        <dbReference type="ARBA" id="ARBA00022496"/>
    </source>
</evidence>
<dbReference type="PANTHER" id="PTHR32552">
    <property type="entry name" value="FERRICHROME IRON RECEPTOR-RELATED"/>
    <property type="match status" value="1"/>
</dbReference>
<evidence type="ECO:0000256" key="11">
    <source>
        <dbReference type="ARBA" id="ARBA00023136"/>
    </source>
</evidence>
<dbReference type="RefSeq" id="WP_046996565.1">
    <property type="nucleotide sequence ID" value="NZ_JAIQ01000079.1"/>
</dbReference>
<keyword evidence="7" id="KW-0732">Signal</keyword>
<keyword evidence="13 14" id="KW-0998">Cell outer membrane</keyword>
<evidence type="ECO:0000256" key="4">
    <source>
        <dbReference type="ARBA" id="ARBA00022452"/>
    </source>
</evidence>
<dbReference type="AlphaFoldDB" id="A0A0G9K2X7"/>
<evidence type="ECO:0000256" key="14">
    <source>
        <dbReference type="PROSITE-ProRule" id="PRU01360"/>
    </source>
</evidence>
<dbReference type="PATRIC" id="fig|1447256.3.peg.997"/>
<evidence type="ECO:0000256" key="8">
    <source>
        <dbReference type="ARBA" id="ARBA00023004"/>
    </source>
</evidence>
<dbReference type="InterPro" id="IPR010105">
    <property type="entry name" value="TonB_sidphr_rcpt"/>
</dbReference>
<dbReference type="Pfam" id="PF00593">
    <property type="entry name" value="TonB_dep_Rec_b-barrel"/>
    <property type="match status" value="1"/>
</dbReference>
<evidence type="ECO:0000256" key="12">
    <source>
        <dbReference type="ARBA" id="ARBA00023170"/>
    </source>
</evidence>
<reference evidence="18 19" key="1">
    <citation type="submission" date="2014-01" db="EMBL/GenBank/DDBJ databases">
        <title>Development of a Comparative Genomic Fingerprinting Assay for High Resolution Genotyping of Arcobacter butzleri.</title>
        <authorList>
            <person name="Webb A.L."/>
            <person name="Inglis G.D."/>
            <person name="Kruczkiewicz P."/>
            <person name="Selinger L.B."/>
            <person name="Taboada E.N."/>
        </authorList>
    </citation>
    <scope>NUCLEOTIDE SEQUENCE [LARGE SCALE GENOMIC DNA]</scope>
    <source>
        <strain evidence="18 19">L348</strain>
    </source>
</reference>
<keyword evidence="5" id="KW-0410">Iron transport</keyword>
<feature type="domain" description="TonB-dependent receptor plug" evidence="17">
    <location>
        <begin position="70"/>
        <end position="169"/>
    </location>
</feature>
<organism evidence="18 19">
    <name type="scientific">Aliarcobacter butzleri L348</name>
    <dbReference type="NCBI Taxonomy" id="1447256"/>
    <lineage>
        <taxon>Bacteria</taxon>
        <taxon>Pseudomonadati</taxon>
        <taxon>Campylobacterota</taxon>
        <taxon>Epsilonproteobacteria</taxon>
        <taxon>Campylobacterales</taxon>
        <taxon>Arcobacteraceae</taxon>
        <taxon>Aliarcobacter</taxon>
    </lineage>
</organism>
<evidence type="ECO:0000256" key="10">
    <source>
        <dbReference type="ARBA" id="ARBA00023077"/>
    </source>
</evidence>
<evidence type="ECO:0000256" key="6">
    <source>
        <dbReference type="ARBA" id="ARBA00022692"/>
    </source>
</evidence>
<keyword evidence="12 18" id="KW-0675">Receptor</keyword>
<evidence type="ECO:0000256" key="3">
    <source>
        <dbReference type="ARBA" id="ARBA00022448"/>
    </source>
</evidence>
<keyword evidence="3 14" id="KW-0813">Transport</keyword>
<dbReference type="InterPro" id="IPR037066">
    <property type="entry name" value="Plug_dom_sf"/>
</dbReference>
<name>A0A0G9K2X7_9BACT</name>
<evidence type="ECO:0000259" key="16">
    <source>
        <dbReference type="Pfam" id="PF00593"/>
    </source>
</evidence>
<dbReference type="Gene3D" id="2.170.130.10">
    <property type="entry name" value="TonB-dependent receptor, plug domain"/>
    <property type="match status" value="1"/>
</dbReference>
<evidence type="ECO:0000313" key="19">
    <source>
        <dbReference type="Proteomes" id="UP000035514"/>
    </source>
</evidence>
<keyword evidence="6 14" id="KW-0812">Transmembrane</keyword>
<evidence type="ECO:0000256" key="9">
    <source>
        <dbReference type="ARBA" id="ARBA00023065"/>
    </source>
</evidence>
<proteinExistence type="inferred from homology"/>
<evidence type="ECO:0000313" key="18">
    <source>
        <dbReference type="EMBL" id="KLE00904.1"/>
    </source>
</evidence>
<dbReference type="CDD" id="cd01347">
    <property type="entry name" value="ligand_gated_channel"/>
    <property type="match status" value="1"/>
</dbReference>
<dbReference type="PROSITE" id="PS52016">
    <property type="entry name" value="TONB_DEPENDENT_REC_3"/>
    <property type="match status" value="1"/>
</dbReference>
<comment type="caution">
    <text evidence="18">The sequence shown here is derived from an EMBL/GenBank/DDBJ whole genome shotgun (WGS) entry which is preliminary data.</text>
</comment>
<gene>
    <name evidence="18" type="ORF">AA20_05125</name>
</gene>
<dbReference type="InterPro" id="IPR036942">
    <property type="entry name" value="Beta-barrel_TonB_sf"/>
</dbReference>
<comment type="subcellular location">
    <subcellularLocation>
        <location evidence="1 14">Cell outer membrane</location>
        <topology evidence="1 14">Multi-pass membrane protein</topology>
    </subcellularLocation>
</comment>
<dbReference type="InterPro" id="IPR000531">
    <property type="entry name" value="Beta-barrel_TonB"/>
</dbReference>
<dbReference type="InterPro" id="IPR012910">
    <property type="entry name" value="Plug_dom"/>
</dbReference>
<dbReference type="GO" id="GO:0015344">
    <property type="term" value="F:siderophore uptake transmembrane transporter activity"/>
    <property type="evidence" value="ECO:0007669"/>
    <property type="project" value="TreeGrafter"/>
</dbReference>
<keyword evidence="9" id="KW-0406">Ion transport</keyword>
<dbReference type="Proteomes" id="UP000035514">
    <property type="component" value="Unassembled WGS sequence"/>
</dbReference>
<dbReference type="GO" id="GO:0038023">
    <property type="term" value="F:signaling receptor activity"/>
    <property type="evidence" value="ECO:0007669"/>
    <property type="project" value="InterPro"/>
</dbReference>
<protein>
    <submittedName>
        <fullName evidence="18">TonB-denpendent receptor</fullName>
    </submittedName>
</protein>
<accession>A0A0G9K2X7</accession>
<dbReference type="Gene3D" id="2.40.170.20">
    <property type="entry name" value="TonB-dependent receptor, beta-barrel domain"/>
    <property type="match status" value="1"/>
</dbReference>
<feature type="domain" description="TonB-dependent receptor-like beta-barrel" evidence="16">
    <location>
        <begin position="244"/>
        <end position="683"/>
    </location>
</feature>
<dbReference type="InterPro" id="IPR039426">
    <property type="entry name" value="TonB-dep_rcpt-like"/>
</dbReference>